<accession>A0A0D7BIK4</accession>
<gene>
    <name evidence="2" type="ORF">CYLTODRAFT_420660</name>
</gene>
<evidence type="ECO:0000256" key="1">
    <source>
        <dbReference type="SAM" id="MobiDB-lite"/>
    </source>
</evidence>
<feature type="compositionally biased region" description="Polar residues" evidence="1">
    <location>
        <begin position="336"/>
        <end position="350"/>
    </location>
</feature>
<reference evidence="2 3" key="1">
    <citation type="journal article" date="2015" name="Fungal Genet. Biol.">
        <title>Evolution of novel wood decay mechanisms in Agaricales revealed by the genome sequences of Fistulina hepatica and Cylindrobasidium torrendii.</title>
        <authorList>
            <person name="Floudas D."/>
            <person name="Held B.W."/>
            <person name="Riley R."/>
            <person name="Nagy L.G."/>
            <person name="Koehler G."/>
            <person name="Ransdell A.S."/>
            <person name="Younus H."/>
            <person name="Chow J."/>
            <person name="Chiniquy J."/>
            <person name="Lipzen A."/>
            <person name="Tritt A."/>
            <person name="Sun H."/>
            <person name="Haridas S."/>
            <person name="LaButti K."/>
            <person name="Ohm R.A."/>
            <person name="Kues U."/>
            <person name="Blanchette R.A."/>
            <person name="Grigoriev I.V."/>
            <person name="Minto R.E."/>
            <person name="Hibbett D.S."/>
        </authorList>
    </citation>
    <scope>NUCLEOTIDE SEQUENCE [LARGE SCALE GENOMIC DNA]</scope>
    <source>
        <strain evidence="2 3">FP15055 ss-10</strain>
    </source>
</reference>
<feature type="region of interest" description="Disordered" evidence="1">
    <location>
        <begin position="1"/>
        <end position="54"/>
    </location>
</feature>
<dbReference type="OrthoDB" id="2590746at2759"/>
<sequence>MLSSFRDFGSFLPSAFQKPPPPSPQINVNEDADEDAAAKEEAEREGESKKKKLNETFIVVRPPPAMSNHPLNLQVQLVPPGAKASGVTPRASMDSSMGDAASSSSEGVPLSRTSSNRSDYSSTASFSSFSSSASGRRTIIPLYNLQAHNVLTNTVVDAGTDAKIARFGRRGMEMMELVQVEPVEVWAVRDGAERVVDVTRITQGGLAASTSGTNSASPSRPSTPATTPGSSSLSLQSSAPSHSHSHAAPPPEPPKKRENLFGRMFKKTAKPMDPVVTPTKENKRASIQIGALNLGGGGSGPGAGSSRHSKRLSMSSNSPYLDVQQHDTSQAKKRLSMSSSTSIGADGQSQLAGPAVPQAVLLPGTLGIQPLLNVSIPPPASPALLAALVSLFTATAYPPSFARGKNPFVGRGPAMYVWTVRKWYKGEGGSMLASMLNPNARTAADAVDLRFEWRKGKPKPKGGRRPGTRQSKRESMRSTLSSEDEEDADPEDSETPWTCTLRLKPTAKGTGKGVIKVKVGTLSPTPHHPKVVAMLKVPYPLPDVQVESMRIAPRKFVDGEEGVRRVVHEVEDDGTHGLVLTAEEIKDIVSSTGLWLIVREGFGGVGKVSRKGDGWRIRA</sequence>
<evidence type="ECO:0000313" key="3">
    <source>
        <dbReference type="Proteomes" id="UP000054007"/>
    </source>
</evidence>
<feature type="compositionally biased region" description="Low complexity" evidence="1">
    <location>
        <begin position="213"/>
        <end position="242"/>
    </location>
</feature>
<feature type="region of interest" description="Disordered" evidence="1">
    <location>
        <begin position="82"/>
        <end position="131"/>
    </location>
</feature>
<dbReference type="EMBL" id="KN880483">
    <property type="protein sequence ID" value="KIY69481.1"/>
    <property type="molecule type" value="Genomic_DNA"/>
</dbReference>
<dbReference type="Proteomes" id="UP000054007">
    <property type="component" value="Unassembled WGS sequence"/>
</dbReference>
<protein>
    <submittedName>
        <fullName evidence="2">Uncharacterized protein</fullName>
    </submittedName>
</protein>
<name>A0A0D7BIK4_9AGAR</name>
<feature type="compositionally biased region" description="Gly residues" evidence="1">
    <location>
        <begin position="293"/>
        <end position="303"/>
    </location>
</feature>
<organism evidence="2 3">
    <name type="scientific">Cylindrobasidium torrendii FP15055 ss-10</name>
    <dbReference type="NCBI Taxonomy" id="1314674"/>
    <lineage>
        <taxon>Eukaryota</taxon>
        <taxon>Fungi</taxon>
        <taxon>Dikarya</taxon>
        <taxon>Basidiomycota</taxon>
        <taxon>Agaricomycotina</taxon>
        <taxon>Agaricomycetes</taxon>
        <taxon>Agaricomycetidae</taxon>
        <taxon>Agaricales</taxon>
        <taxon>Marasmiineae</taxon>
        <taxon>Physalacriaceae</taxon>
        <taxon>Cylindrobasidium</taxon>
    </lineage>
</organism>
<dbReference type="AlphaFoldDB" id="A0A0D7BIK4"/>
<proteinExistence type="predicted"/>
<feature type="region of interest" description="Disordered" evidence="1">
    <location>
        <begin position="206"/>
        <end position="258"/>
    </location>
</feature>
<keyword evidence="3" id="KW-1185">Reference proteome</keyword>
<feature type="compositionally biased region" description="Low complexity" evidence="1">
    <location>
        <begin position="91"/>
        <end position="131"/>
    </location>
</feature>
<feature type="compositionally biased region" description="Acidic residues" evidence="1">
    <location>
        <begin position="482"/>
        <end position="494"/>
    </location>
</feature>
<feature type="region of interest" description="Disordered" evidence="1">
    <location>
        <begin position="451"/>
        <end position="497"/>
    </location>
</feature>
<feature type="compositionally biased region" description="Basic residues" evidence="1">
    <location>
        <begin position="456"/>
        <end position="467"/>
    </location>
</feature>
<feature type="region of interest" description="Disordered" evidence="1">
    <location>
        <begin position="291"/>
        <end position="350"/>
    </location>
</feature>
<evidence type="ECO:0000313" key="2">
    <source>
        <dbReference type="EMBL" id="KIY69481.1"/>
    </source>
</evidence>
<feature type="compositionally biased region" description="Basic and acidic residues" evidence="1">
    <location>
        <begin position="36"/>
        <end position="48"/>
    </location>
</feature>